<organism evidence="3 4">
    <name type="scientific">Tricholomella constricta</name>
    <dbReference type="NCBI Taxonomy" id="117010"/>
    <lineage>
        <taxon>Eukaryota</taxon>
        <taxon>Fungi</taxon>
        <taxon>Dikarya</taxon>
        <taxon>Basidiomycota</taxon>
        <taxon>Agaricomycotina</taxon>
        <taxon>Agaricomycetes</taxon>
        <taxon>Agaricomycetidae</taxon>
        <taxon>Agaricales</taxon>
        <taxon>Tricholomatineae</taxon>
        <taxon>Lyophyllaceae</taxon>
        <taxon>Tricholomella</taxon>
    </lineage>
</organism>
<sequence length="1157" mass="131384">MAMDASRPTMLEKRRNKKKNPNLVLRVHPLAAESHRPITPPPPVHVPLTRYHTLPSGNLGHSTSYHPLIASPSKDSWSPSGLNSQADGELPDFVLDSVEGSNSASWVDPAYMEHLEDTVVAPRTQRRADNPLLYWLPDRDTFVAEDIRWDGRGEYTNELCPTCSFCARIARVGNCCAAWTGSFFEKASLKSLGLRIQLGHCAGELCSNPKPAFADDFVVVHVNGIHELAVDFCDCQTAQLPFVQLLRYRWYPATVARPKSAATFSVLKHFHLLTFESKASCFEFYHALSRLTDNMGLEKVKDRYSAFMRMVREYRHIKMLKRAGRGHDPTGAAGTLSGECAVLCPACPQPGMNLPFGWQDAPQEKRWLYRLFLAIDANFRLKRKHVSNGVADPALGDGMSYFVKQREYVQFLNTFGTLIIQDPSTCANHKAVDAERSTKGLASTGVGTIDCARHDVKRPKSVGDLQRSERYVNMDYLFWSSLEDSELIELVVSYDIACQWSIKIWERLKKYRRWTQYNEDGQRVFVFLVPKFHLPVHIMACQSVFSFNFNAHVGRTDGEAPERGWSHINPTATSTREMGPGSRQDTLDDHFGDWNWKKTTLMGLSLLRKIKTAVAERSEQVFRYHQFEAGLEEPHLSRWKAELALWLEDHSNPNPFESRYKALSQDSVRRELAKQDAADLAQGTAYVLHETVSASQLMTMGIDLEEQQRRLTVDAAELGPHSTDIQNTRIQRKIDAWIDIQHLYIPSLSMARSQVAGEQEDDPAEKIPLMLPSALKSPLPCDIRLREMEWVLRQSQANDALDELREGLRLQAYLYIDKDRFQRGQYHSTRSRGVIQRVKVKIDAAARKYRVARGALCELAGILEKVGWGISYPVLHDADIKQLSGNGDESEGRRTVSWIWIRLGDGSQLDQEEGLQDALRIEWCKSKARSDRWSEEVELLQEEMRRVLEFFETMAVKWERRPAALSFVERDSASREALQAYAARQTSQFRAMRDHCRHMWRFVPQYVALGGGVDVVPPELNTDDGARAQREAGGAQREAGGAQREAGGAWREAAEHMTGARTVAEAKLDINIIPAKWCQHQYERHHHLRRNLKRKAESISYLLSSPGALKHLLRFTHATKRFKPAAVTARQLADERAQARASQTRHPPRRPAPTRPA</sequence>
<dbReference type="PANTHER" id="PTHR33096">
    <property type="entry name" value="CXC2 DOMAIN-CONTAINING PROTEIN"/>
    <property type="match status" value="1"/>
</dbReference>
<gene>
    <name evidence="3" type="ORF">D9615_009839</name>
</gene>
<dbReference type="AlphaFoldDB" id="A0A8H5GXA2"/>
<reference evidence="3 4" key="1">
    <citation type="journal article" date="2020" name="ISME J.">
        <title>Uncovering the hidden diversity of litter-decomposition mechanisms in mushroom-forming fungi.</title>
        <authorList>
            <person name="Floudas D."/>
            <person name="Bentzer J."/>
            <person name="Ahren D."/>
            <person name="Johansson T."/>
            <person name="Persson P."/>
            <person name="Tunlid A."/>
        </authorList>
    </citation>
    <scope>NUCLEOTIDE SEQUENCE [LARGE SCALE GENOMIC DNA]</scope>
    <source>
        <strain evidence="3 4">CBS 661.87</strain>
    </source>
</reference>
<feature type="region of interest" description="Disordered" evidence="1">
    <location>
        <begin position="1132"/>
        <end position="1157"/>
    </location>
</feature>
<evidence type="ECO:0000313" key="4">
    <source>
        <dbReference type="Proteomes" id="UP000565441"/>
    </source>
</evidence>
<feature type="compositionally biased region" description="Low complexity" evidence="1">
    <location>
        <begin position="1031"/>
        <end position="1048"/>
    </location>
</feature>
<feature type="region of interest" description="Disordered" evidence="1">
    <location>
        <begin position="1020"/>
        <end position="1048"/>
    </location>
</feature>
<protein>
    <recommendedName>
        <fullName evidence="2">CxC2-like cysteine cluster KDZ transposase-associated domain-containing protein</fullName>
    </recommendedName>
</protein>
<dbReference type="OrthoDB" id="3214502at2759"/>
<feature type="region of interest" description="Disordered" evidence="1">
    <location>
        <begin position="1"/>
        <end position="21"/>
    </location>
</feature>
<keyword evidence="4" id="KW-1185">Reference proteome</keyword>
<dbReference type="Proteomes" id="UP000565441">
    <property type="component" value="Unassembled WGS sequence"/>
</dbReference>
<dbReference type="Pfam" id="PF18758">
    <property type="entry name" value="KDZ"/>
    <property type="match status" value="1"/>
</dbReference>
<dbReference type="EMBL" id="JAACJP010000042">
    <property type="protein sequence ID" value="KAF5372674.1"/>
    <property type="molecule type" value="Genomic_DNA"/>
</dbReference>
<proteinExistence type="predicted"/>
<dbReference type="InterPro" id="IPR040521">
    <property type="entry name" value="KDZ"/>
</dbReference>
<dbReference type="InterPro" id="IPR041457">
    <property type="entry name" value="CxC2_KDZ-assoc"/>
</dbReference>
<feature type="region of interest" description="Disordered" evidence="1">
    <location>
        <begin position="559"/>
        <end position="584"/>
    </location>
</feature>
<dbReference type="PANTHER" id="PTHR33096:SF1">
    <property type="entry name" value="CXC1-LIKE CYSTEINE CLUSTER ASSOCIATED WITH KDZ TRANSPOSASES DOMAIN-CONTAINING PROTEIN"/>
    <property type="match status" value="1"/>
</dbReference>
<comment type="caution">
    <text evidence="3">The sequence shown here is derived from an EMBL/GenBank/DDBJ whole genome shotgun (WGS) entry which is preliminary data.</text>
</comment>
<evidence type="ECO:0000256" key="1">
    <source>
        <dbReference type="SAM" id="MobiDB-lite"/>
    </source>
</evidence>
<evidence type="ECO:0000313" key="3">
    <source>
        <dbReference type="EMBL" id="KAF5372674.1"/>
    </source>
</evidence>
<evidence type="ECO:0000259" key="2">
    <source>
        <dbReference type="Pfam" id="PF18803"/>
    </source>
</evidence>
<name>A0A8H5GXA2_9AGAR</name>
<feature type="domain" description="CxC2-like cysteine cluster KDZ transposase-associated" evidence="2">
    <location>
        <begin position="189"/>
        <end position="296"/>
    </location>
</feature>
<accession>A0A8H5GXA2</accession>
<dbReference type="Pfam" id="PF18803">
    <property type="entry name" value="CxC2"/>
    <property type="match status" value="1"/>
</dbReference>